<dbReference type="Proteomes" id="UP000175744">
    <property type="component" value="Unassembled WGS sequence"/>
</dbReference>
<evidence type="ECO:0000313" key="3">
    <source>
        <dbReference type="Proteomes" id="UP000175744"/>
    </source>
</evidence>
<dbReference type="InterPro" id="IPR019734">
    <property type="entry name" value="TPR_rpt"/>
</dbReference>
<proteinExistence type="predicted"/>
<protein>
    <submittedName>
        <fullName evidence="2">Helix-turn-helix domain protein</fullName>
    </submittedName>
</protein>
<dbReference type="EMBL" id="LZFO01000050">
    <property type="protein sequence ID" value="OFI00005.1"/>
    <property type="molecule type" value="Genomic_DNA"/>
</dbReference>
<evidence type="ECO:0000313" key="2">
    <source>
        <dbReference type="EMBL" id="OFI00005.1"/>
    </source>
</evidence>
<dbReference type="AlphaFoldDB" id="A0A1E8EVV5"/>
<reference evidence="2 3" key="1">
    <citation type="submission" date="2016-06" db="EMBL/GenBank/DDBJ databases">
        <title>Genome sequence of Clostridium acetireducens DSM 10703.</title>
        <authorList>
            <person name="Poehlein A."/>
            <person name="Fluechter S."/>
            <person name="Duerre P."/>
            <person name="Daniel R."/>
        </authorList>
    </citation>
    <scope>NUCLEOTIDE SEQUENCE [LARGE SCALE GENOMIC DNA]</scope>
    <source>
        <strain evidence="2 3">DSM 10703</strain>
    </source>
</reference>
<feature type="domain" description="HTH cro/C1-type" evidence="1">
    <location>
        <begin position="10"/>
        <end position="63"/>
    </location>
</feature>
<dbReference type="PATRIC" id="fig|1121290.3.peg.2212"/>
<sequence>MEILSIGEKIKRCRIYKGCTLKDVCGSKISVSKMSCIENGKIKPEEWILDHVAKKLEMDVKYLKEDIRQQIEKNVKELKNNDFSKSYEKDLEYNLVFAEENNYYDLAFEILHLMFNYYLNENKLEKNQLTISKYYTLCKNSRNEDNLAIYYLDIGQYFFNIKEYAQASNYYNNVKKFSGDANKKSMLIEATYKEAACYIMLKKYNKAYEIALELKKLLKYVEDNVKKAEIYHMLALLSLRMGKDNFKKYEKESYKLYEDNNFYKSQAMFNYATVMFEISMKDEGINYVKCSLQCFPKDDKHKLVKFMVKNINKLIENSHLDEAGKICEEALDYAIVLDDLKYIEKTYYYKSIIMERKGDLENAEIYMNLALGLLTKFGTKKDIYFRYMELGNIYHKLDNIKESIKYFNLAINLKKYI</sequence>
<dbReference type="SUPFAM" id="SSF48452">
    <property type="entry name" value="TPR-like"/>
    <property type="match status" value="2"/>
</dbReference>
<dbReference type="PROSITE" id="PS50943">
    <property type="entry name" value="HTH_CROC1"/>
    <property type="match status" value="1"/>
</dbReference>
<dbReference type="Gene3D" id="1.25.40.10">
    <property type="entry name" value="Tetratricopeptide repeat domain"/>
    <property type="match status" value="2"/>
</dbReference>
<dbReference type="InterPro" id="IPR001387">
    <property type="entry name" value="Cro/C1-type_HTH"/>
</dbReference>
<dbReference type="InterPro" id="IPR010982">
    <property type="entry name" value="Lambda_DNA-bd_dom_sf"/>
</dbReference>
<dbReference type="Gene3D" id="1.10.260.40">
    <property type="entry name" value="lambda repressor-like DNA-binding domains"/>
    <property type="match status" value="1"/>
</dbReference>
<keyword evidence="3" id="KW-1185">Reference proteome</keyword>
<evidence type="ECO:0000259" key="1">
    <source>
        <dbReference type="PROSITE" id="PS50943"/>
    </source>
</evidence>
<dbReference type="SMART" id="SM00028">
    <property type="entry name" value="TPR"/>
    <property type="match status" value="2"/>
</dbReference>
<organism evidence="2 3">
    <name type="scientific">Clostridium acetireducens DSM 10703</name>
    <dbReference type="NCBI Taxonomy" id="1121290"/>
    <lineage>
        <taxon>Bacteria</taxon>
        <taxon>Bacillati</taxon>
        <taxon>Bacillota</taxon>
        <taxon>Clostridia</taxon>
        <taxon>Eubacteriales</taxon>
        <taxon>Clostridiaceae</taxon>
        <taxon>Clostridium</taxon>
    </lineage>
</organism>
<dbReference type="OrthoDB" id="2986817at2"/>
<dbReference type="STRING" id="1121290.CLAOCE_21960"/>
<dbReference type="InterPro" id="IPR011990">
    <property type="entry name" value="TPR-like_helical_dom_sf"/>
</dbReference>
<dbReference type="SUPFAM" id="SSF47413">
    <property type="entry name" value="lambda repressor-like DNA-binding domains"/>
    <property type="match status" value="1"/>
</dbReference>
<accession>A0A1E8EVV5</accession>
<dbReference type="GO" id="GO:0003677">
    <property type="term" value="F:DNA binding"/>
    <property type="evidence" value="ECO:0007669"/>
    <property type="project" value="InterPro"/>
</dbReference>
<name>A0A1E8EVV5_9CLOT</name>
<dbReference type="RefSeq" id="WP_070111296.1">
    <property type="nucleotide sequence ID" value="NZ_LZFO01000050.1"/>
</dbReference>
<comment type="caution">
    <text evidence="2">The sequence shown here is derived from an EMBL/GenBank/DDBJ whole genome shotgun (WGS) entry which is preliminary data.</text>
</comment>
<gene>
    <name evidence="2" type="ORF">CLOACE_21960</name>
</gene>